<dbReference type="InterPro" id="IPR011324">
    <property type="entry name" value="Cytotoxic_necrot_fac-like_cat"/>
</dbReference>
<accession>A0ABZ1CCA3</accession>
<dbReference type="InterPro" id="IPR005659">
    <property type="entry name" value="Chemorcpt_Glu_NH3ase_CheD"/>
</dbReference>
<keyword evidence="1 3" id="KW-0145">Chemotaxis</keyword>
<dbReference type="CDD" id="cd16352">
    <property type="entry name" value="CheD"/>
    <property type="match status" value="1"/>
</dbReference>
<reference evidence="4 5" key="1">
    <citation type="submission" date="2023-12" db="EMBL/GenBank/DDBJ databases">
        <title>Description of an unclassified Opitutus bacterium of Verrucomicrobiota.</title>
        <authorList>
            <person name="Zhang D.-F."/>
        </authorList>
    </citation>
    <scope>NUCLEOTIDE SEQUENCE [LARGE SCALE GENOMIC DNA]</scope>
    <source>
        <strain evidence="4 5">WL0086</strain>
    </source>
</reference>
<evidence type="ECO:0000256" key="1">
    <source>
        <dbReference type="ARBA" id="ARBA00022500"/>
    </source>
</evidence>
<dbReference type="Proteomes" id="UP000738431">
    <property type="component" value="Chromosome"/>
</dbReference>
<proteinExistence type="inferred from homology"/>
<dbReference type="SUPFAM" id="SSF64438">
    <property type="entry name" value="CNF1/YfiH-like putative cysteine hydrolases"/>
    <property type="match status" value="1"/>
</dbReference>
<organism evidence="4 5">
    <name type="scientific">Actomonas aquatica</name>
    <dbReference type="NCBI Taxonomy" id="2866162"/>
    <lineage>
        <taxon>Bacteria</taxon>
        <taxon>Pseudomonadati</taxon>
        <taxon>Verrucomicrobiota</taxon>
        <taxon>Opitutia</taxon>
        <taxon>Opitutales</taxon>
        <taxon>Opitutaceae</taxon>
        <taxon>Actomonas</taxon>
    </lineage>
</organism>
<dbReference type="PANTHER" id="PTHR35147">
    <property type="entry name" value="CHEMORECEPTOR GLUTAMINE DEAMIDASE CHED-RELATED"/>
    <property type="match status" value="1"/>
</dbReference>
<dbReference type="RefSeq" id="WP_221030019.1">
    <property type="nucleotide sequence ID" value="NZ_CP139781.1"/>
</dbReference>
<dbReference type="InterPro" id="IPR038592">
    <property type="entry name" value="CheD-like_sf"/>
</dbReference>
<comment type="function">
    <text evidence="3">Probably deamidates glutamine residues to glutamate on methyl-accepting chemotaxis receptors (MCPs), playing an important role in chemotaxis.</text>
</comment>
<dbReference type="Pfam" id="PF03975">
    <property type="entry name" value="CheD"/>
    <property type="match status" value="1"/>
</dbReference>
<evidence type="ECO:0000256" key="3">
    <source>
        <dbReference type="HAMAP-Rule" id="MF_01440"/>
    </source>
</evidence>
<dbReference type="PANTHER" id="PTHR35147:SF1">
    <property type="entry name" value="CHEMORECEPTOR GLUTAMINE DEAMIDASE CHED-RELATED"/>
    <property type="match status" value="1"/>
</dbReference>
<sequence length="202" mass="21148">MAGSASINDVFGAFASPKPKAAPSPGGSFGSPTGAHSKSFAQRVVVGVGDMAVSNVEHVTLSTFALGSCVGVIVFDPVARAGGLLHLMLPDSTLSPDRAGKKPAMFADTGIPMLFNALRGIRAERQRVNILLAGGACVLNGPDQFKIGERNIATTRKLLSLYGLRASYEELGGNVNRTVHLNIATGEVFLKLPGREIRHRLG</sequence>
<dbReference type="EMBL" id="CP139781">
    <property type="protein sequence ID" value="WRQ89290.1"/>
    <property type="molecule type" value="Genomic_DNA"/>
</dbReference>
<dbReference type="HAMAP" id="MF_01440">
    <property type="entry name" value="CheD"/>
    <property type="match status" value="1"/>
</dbReference>
<gene>
    <name evidence="3" type="primary">cheD</name>
    <name evidence="4" type="ORF">K1X11_007710</name>
</gene>
<evidence type="ECO:0000313" key="5">
    <source>
        <dbReference type="Proteomes" id="UP000738431"/>
    </source>
</evidence>
<name>A0ABZ1CCA3_9BACT</name>
<dbReference type="Gene3D" id="3.30.1330.200">
    <property type="match status" value="1"/>
</dbReference>
<dbReference type="EC" id="3.5.1.44" evidence="3"/>
<evidence type="ECO:0000256" key="2">
    <source>
        <dbReference type="ARBA" id="ARBA00022801"/>
    </source>
</evidence>
<keyword evidence="2 3" id="KW-0378">Hydrolase</keyword>
<comment type="catalytic activity">
    <reaction evidence="3">
        <text>L-glutaminyl-[protein] + H2O = L-glutamyl-[protein] + NH4(+)</text>
        <dbReference type="Rhea" id="RHEA:16441"/>
        <dbReference type="Rhea" id="RHEA-COMP:10207"/>
        <dbReference type="Rhea" id="RHEA-COMP:10208"/>
        <dbReference type="ChEBI" id="CHEBI:15377"/>
        <dbReference type="ChEBI" id="CHEBI:28938"/>
        <dbReference type="ChEBI" id="CHEBI:29973"/>
        <dbReference type="ChEBI" id="CHEBI:30011"/>
        <dbReference type="EC" id="3.5.1.44"/>
    </reaction>
</comment>
<comment type="similarity">
    <text evidence="3">Belongs to the CheD family.</text>
</comment>
<evidence type="ECO:0000313" key="4">
    <source>
        <dbReference type="EMBL" id="WRQ89290.1"/>
    </source>
</evidence>
<protein>
    <recommendedName>
        <fullName evidence="3">Probable chemoreceptor glutamine deamidase CheD</fullName>
        <ecNumber evidence="3">3.5.1.44</ecNumber>
    </recommendedName>
</protein>
<keyword evidence="5" id="KW-1185">Reference proteome</keyword>